<reference evidence="1" key="1">
    <citation type="submission" date="2025-08" db="UniProtKB">
        <authorList>
            <consortium name="RefSeq"/>
        </authorList>
    </citation>
    <scope>IDENTIFICATION</scope>
    <source>
        <tissue evidence="1">Whole insect</tissue>
    </source>
</reference>
<dbReference type="InParanoid" id="A0A6P7F5H9"/>
<dbReference type="AlphaFoldDB" id="A0A6P7F5H9"/>
<proteinExistence type="predicted"/>
<gene>
    <name evidence="1" type="primary">LOC114326740</name>
</gene>
<name>A0A6P7F5H9_DIAVI</name>
<accession>A0A6P7F5H9</accession>
<dbReference type="InterPro" id="IPR021109">
    <property type="entry name" value="Peptidase_aspartic_dom_sf"/>
</dbReference>
<sequence length="403" mass="45906">MENLCRPPEPLTLDENIAANWKRFSQKFELFLTATGLLDKPEAQKIAVFLNLVGDEGLDLHNSFTYTEEEEKKLESIIKKFEDYCSPTANLIFERFKFNSVMQAEGQTFDNFLTVLRKAVKTTSYQDQDEMVKDRIVMSIWDKNTQEKLLREPKLTLTKAIEFCRAVEVSKSQSKALQSKLGVNALRSKPSTSATPNLNQSSCHICGYKHKKNANCPAIGKSCAKCQKPNHFAAVCKHDEKKKEKNRSCKQKNVHLVEKEDNSSDSDSVCDVHFLSSINVIDSVDSTCRKSESVWKQKINIGHSHVEFKLDTGAEVSVLPYYVLKYLKLDNKLKRTSVTLLSYGSPDFKIKPCGEIKLLCKANKFYNHVQKKWEPGQIVSQHGTTRSYMVLNENGDTVRRNTE</sequence>
<dbReference type="PANTHER" id="PTHR33198">
    <property type="entry name" value="ANK_REP_REGION DOMAIN-CONTAINING PROTEIN-RELATED"/>
    <property type="match status" value="1"/>
</dbReference>
<protein>
    <submittedName>
        <fullName evidence="1">Uncharacterized protein LOC114326740</fullName>
    </submittedName>
</protein>
<evidence type="ECO:0000313" key="1">
    <source>
        <dbReference type="RefSeq" id="XP_028130974.1"/>
    </source>
</evidence>
<dbReference type="PANTHER" id="PTHR33198:SF20">
    <property type="entry name" value="RETROTRANSPOSON GAG DOMAIN-CONTAINING PROTEIN"/>
    <property type="match status" value="1"/>
</dbReference>
<organism evidence="1">
    <name type="scientific">Diabrotica virgifera virgifera</name>
    <name type="common">western corn rootworm</name>
    <dbReference type="NCBI Taxonomy" id="50390"/>
    <lineage>
        <taxon>Eukaryota</taxon>
        <taxon>Metazoa</taxon>
        <taxon>Ecdysozoa</taxon>
        <taxon>Arthropoda</taxon>
        <taxon>Hexapoda</taxon>
        <taxon>Insecta</taxon>
        <taxon>Pterygota</taxon>
        <taxon>Neoptera</taxon>
        <taxon>Endopterygota</taxon>
        <taxon>Coleoptera</taxon>
        <taxon>Polyphaga</taxon>
        <taxon>Cucujiformia</taxon>
        <taxon>Chrysomeloidea</taxon>
        <taxon>Chrysomelidae</taxon>
        <taxon>Galerucinae</taxon>
        <taxon>Diabroticina</taxon>
        <taxon>Diabroticites</taxon>
        <taxon>Diabrotica</taxon>
    </lineage>
</organism>
<dbReference type="SUPFAM" id="SSF50630">
    <property type="entry name" value="Acid proteases"/>
    <property type="match status" value="1"/>
</dbReference>
<dbReference type="RefSeq" id="XP_028130974.1">
    <property type="nucleotide sequence ID" value="XM_028275173.1"/>
</dbReference>